<feature type="compositionally biased region" description="Basic and acidic residues" evidence="1">
    <location>
        <begin position="18"/>
        <end position="39"/>
    </location>
</feature>
<dbReference type="Pfam" id="PF11154">
    <property type="entry name" value="DUF2934"/>
    <property type="match status" value="1"/>
</dbReference>
<feature type="compositionally biased region" description="Polar residues" evidence="1">
    <location>
        <begin position="41"/>
        <end position="51"/>
    </location>
</feature>
<accession>A0A4R3PZT3</accession>
<dbReference type="EMBL" id="SMBH01000010">
    <property type="protein sequence ID" value="TCU14081.1"/>
    <property type="molecule type" value="Genomic_DNA"/>
</dbReference>
<proteinExistence type="predicted"/>
<dbReference type="AlphaFoldDB" id="A0A4R3PZT3"/>
<evidence type="ECO:0000313" key="3">
    <source>
        <dbReference type="Proteomes" id="UP000294576"/>
    </source>
</evidence>
<dbReference type="InterPro" id="IPR021327">
    <property type="entry name" value="DUF2934"/>
</dbReference>
<feature type="region of interest" description="Disordered" evidence="1">
    <location>
        <begin position="18"/>
        <end position="160"/>
    </location>
</feature>
<dbReference type="InterPro" id="IPR021553">
    <property type="entry name" value="DUF3008"/>
</dbReference>
<dbReference type="Pfam" id="PF11450">
    <property type="entry name" value="DUF3008"/>
    <property type="match status" value="1"/>
</dbReference>
<name>A0A4R3PZT3_RHISU</name>
<feature type="compositionally biased region" description="Basic and acidic residues" evidence="1">
    <location>
        <begin position="52"/>
        <end position="65"/>
    </location>
</feature>
<feature type="compositionally biased region" description="Basic and acidic residues" evidence="1">
    <location>
        <begin position="133"/>
        <end position="144"/>
    </location>
</feature>
<protein>
    <submittedName>
        <fullName evidence="2">DUF2934 family protein</fullName>
    </submittedName>
</protein>
<reference evidence="2 3" key="1">
    <citation type="submission" date="2019-03" db="EMBL/GenBank/DDBJ databases">
        <title>Genomic Encyclopedia of Type Strains, Phase IV (KMG-V): Genome sequencing to study the core and pangenomes of soil and plant-associated prokaryotes.</title>
        <authorList>
            <person name="Whitman W."/>
        </authorList>
    </citation>
    <scope>NUCLEOTIDE SEQUENCE [LARGE SCALE GENOMIC DNA]</scope>
    <source>
        <strain evidence="2 3">Hc14</strain>
    </source>
</reference>
<evidence type="ECO:0000313" key="2">
    <source>
        <dbReference type="EMBL" id="TCU14081.1"/>
    </source>
</evidence>
<dbReference type="Proteomes" id="UP000294576">
    <property type="component" value="Unassembled WGS sequence"/>
</dbReference>
<comment type="caution">
    <text evidence="2">The sequence shown here is derived from an EMBL/GenBank/DDBJ whole genome shotgun (WGS) entry which is preliminary data.</text>
</comment>
<gene>
    <name evidence="2" type="ORF">EV132_110158</name>
</gene>
<sequence>MKATREEQIRKRAYEIWEQEGRPHGEDLKHWLKAFEEIGSRPQSTAKQSGSKADKRAKTVAEARKPASGVAATDRKPSKDKRTLEPEHQSSASNATVPEMPAKSKAQQKAAGAALSAKRGETSKSKVKGASKSTEKSMSEKQPEEFASTKTKGKPERVAK</sequence>
<organism evidence="2 3">
    <name type="scientific">Rhizobium sullae</name>
    <name type="common">Rhizobium hedysari</name>
    <dbReference type="NCBI Taxonomy" id="50338"/>
    <lineage>
        <taxon>Bacteria</taxon>
        <taxon>Pseudomonadati</taxon>
        <taxon>Pseudomonadota</taxon>
        <taxon>Alphaproteobacteria</taxon>
        <taxon>Hyphomicrobiales</taxon>
        <taxon>Rhizobiaceae</taxon>
        <taxon>Rhizobium/Agrobacterium group</taxon>
        <taxon>Rhizobium</taxon>
    </lineage>
</organism>
<feature type="compositionally biased region" description="Low complexity" evidence="1">
    <location>
        <begin position="103"/>
        <end position="117"/>
    </location>
</feature>
<feature type="compositionally biased region" description="Basic and acidic residues" evidence="1">
    <location>
        <begin position="73"/>
        <end position="88"/>
    </location>
</feature>
<evidence type="ECO:0000256" key="1">
    <source>
        <dbReference type="SAM" id="MobiDB-lite"/>
    </source>
</evidence>